<proteinExistence type="inferred from homology"/>
<reference evidence="8 9" key="1">
    <citation type="submission" date="2017-04" db="EMBL/GenBank/DDBJ databases">
        <authorList>
            <person name="Afonso C.L."/>
            <person name="Miller P.J."/>
            <person name="Scott M.A."/>
            <person name="Spackman E."/>
            <person name="Goraichik I."/>
            <person name="Dimitrov K.M."/>
            <person name="Suarez D.L."/>
            <person name="Swayne D.E."/>
        </authorList>
    </citation>
    <scope>NUCLEOTIDE SEQUENCE [LARGE SCALE GENOMIC DNA]</scope>
    <source>
        <strain evidence="8 9">KR-140</strain>
    </source>
</reference>
<evidence type="ECO:0000256" key="5">
    <source>
        <dbReference type="ARBA" id="ARBA00022857"/>
    </source>
</evidence>
<evidence type="ECO:0000256" key="6">
    <source>
        <dbReference type="ARBA" id="ARBA00023002"/>
    </source>
</evidence>
<dbReference type="OrthoDB" id="9778740at2"/>
<dbReference type="PANTHER" id="PTHR43872">
    <property type="entry name" value="MONOOXYGENASE, PUTATIVE (AFU_ORTHOLOGUE AFUA_8G02570)-RELATED"/>
    <property type="match status" value="1"/>
</dbReference>
<evidence type="ECO:0000256" key="7">
    <source>
        <dbReference type="ARBA" id="ARBA00023033"/>
    </source>
</evidence>
<keyword evidence="3" id="KW-0285">Flavoprotein</keyword>
<protein>
    <submittedName>
        <fullName evidence="8">Cyclohexanone monooxygenase</fullName>
    </submittedName>
</protein>
<dbReference type="Proteomes" id="UP000192582">
    <property type="component" value="Unassembled WGS sequence"/>
</dbReference>
<dbReference type="EMBL" id="FWWU01000007">
    <property type="protein sequence ID" value="SMB84430.1"/>
    <property type="molecule type" value="Genomic_DNA"/>
</dbReference>
<dbReference type="PRINTS" id="PR00945">
    <property type="entry name" value="HGRDTASE"/>
</dbReference>
<dbReference type="RefSeq" id="WP_084046836.1">
    <property type="nucleotide sequence ID" value="NZ_FWWU01000007.1"/>
</dbReference>
<dbReference type="AlphaFoldDB" id="A0A1W1UTQ9"/>
<gene>
    <name evidence="8" type="ORF">SAMN00790413_05129</name>
</gene>
<evidence type="ECO:0000256" key="1">
    <source>
        <dbReference type="ARBA" id="ARBA00001974"/>
    </source>
</evidence>
<sequence>MPKRRWLLTAGALALGGLWLISRRAAAPRSGGQRALIPSTDPQPLDVLIIGAGLSGIGAARHLLAKSPGKRFEILEARHAIGGTWDLFRYPGVRSDSDVFTLGYSFKPWLGRKSIADGADIRQYIQEAADEVGLTERIRFGHKVKTAVWSSGEGLWTVTAEAQGGQGQTDAFTRKARFLFLCSGYYSYDEGHRPAFPNEESFRGRIVHPQFWPEDLDYAGKRVVVIGSGATAVTLIPALTDRAAHVTMLQRSPSYVAVRPLLDETAHKLRRWLPARAAHSLTRWRNVLTSILYYQVARKKPELFKQRLLQAAADRIGDGFDPRHFTPSYQPWDQRVCAVPDGDLFEALRTGKASVVTDTIKTFTPTGIRLSSGQELLADIIVTATGLKLNVLGDIGFTLDGRPLDVSRTMVYKGMMLAGVPNFAYAFGYTNSSWTLKAELTADYVSRLLIYMDERGYEVVAPRADPSVEERPLLDFSSGYVARGAAALPKQGSRRPWQVYQNYLLDRYTIQLSPLNDGTLRFTRSHTPGSP</sequence>
<evidence type="ECO:0000313" key="8">
    <source>
        <dbReference type="EMBL" id="SMB84430.1"/>
    </source>
</evidence>
<keyword evidence="5" id="KW-0521">NADP</keyword>
<dbReference type="FunFam" id="3.50.50.60:FF:000228">
    <property type="entry name" value="FAD-containing monooxygenase EthA"/>
    <property type="match status" value="1"/>
</dbReference>
<dbReference type="InterPro" id="IPR020946">
    <property type="entry name" value="Flavin_mOase-like"/>
</dbReference>
<dbReference type="STRING" id="695939.SAMN00790413_05129"/>
<keyword evidence="4" id="KW-0274">FAD</keyword>
<evidence type="ECO:0000256" key="3">
    <source>
        <dbReference type="ARBA" id="ARBA00022630"/>
    </source>
</evidence>
<dbReference type="GO" id="GO:0050661">
    <property type="term" value="F:NADP binding"/>
    <property type="evidence" value="ECO:0007669"/>
    <property type="project" value="InterPro"/>
</dbReference>
<organism evidence="8 9">
    <name type="scientific">Deinococcus hopiensis KR-140</name>
    <dbReference type="NCBI Taxonomy" id="695939"/>
    <lineage>
        <taxon>Bacteria</taxon>
        <taxon>Thermotogati</taxon>
        <taxon>Deinococcota</taxon>
        <taxon>Deinococci</taxon>
        <taxon>Deinococcales</taxon>
        <taxon>Deinococcaceae</taxon>
        <taxon>Deinococcus</taxon>
    </lineage>
</organism>
<keyword evidence="6" id="KW-0560">Oxidoreductase</keyword>
<dbReference type="GO" id="GO:0050660">
    <property type="term" value="F:flavin adenine dinucleotide binding"/>
    <property type="evidence" value="ECO:0007669"/>
    <property type="project" value="InterPro"/>
</dbReference>
<keyword evidence="7 8" id="KW-0503">Monooxygenase</keyword>
<dbReference type="InterPro" id="IPR036188">
    <property type="entry name" value="FAD/NAD-bd_sf"/>
</dbReference>
<comment type="similarity">
    <text evidence="2">Belongs to the FAD-binding monooxygenase family.</text>
</comment>
<dbReference type="PANTHER" id="PTHR43872:SF1">
    <property type="entry name" value="MONOOXYGENASE, PUTATIVE (AFU_ORTHOLOGUE AFUA_8G02570)-RELATED"/>
    <property type="match status" value="1"/>
</dbReference>
<dbReference type="SUPFAM" id="SSF51905">
    <property type="entry name" value="FAD/NAD(P)-binding domain"/>
    <property type="match status" value="1"/>
</dbReference>
<evidence type="ECO:0000256" key="2">
    <source>
        <dbReference type="ARBA" id="ARBA00010139"/>
    </source>
</evidence>
<name>A0A1W1UTQ9_9DEIO</name>
<dbReference type="Gene3D" id="3.50.50.60">
    <property type="entry name" value="FAD/NAD(P)-binding domain"/>
    <property type="match status" value="3"/>
</dbReference>
<dbReference type="GO" id="GO:0004499">
    <property type="term" value="F:N,N-dimethylaniline monooxygenase activity"/>
    <property type="evidence" value="ECO:0007669"/>
    <property type="project" value="InterPro"/>
</dbReference>
<dbReference type="Pfam" id="PF13450">
    <property type="entry name" value="NAD_binding_8"/>
    <property type="match status" value="1"/>
</dbReference>
<evidence type="ECO:0000313" key="9">
    <source>
        <dbReference type="Proteomes" id="UP000192582"/>
    </source>
</evidence>
<dbReference type="InterPro" id="IPR051820">
    <property type="entry name" value="FAD-binding_MO"/>
</dbReference>
<accession>A0A1W1UTQ9</accession>
<comment type="cofactor">
    <cofactor evidence="1">
        <name>FAD</name>
        <dbReference type="ChEBI" id="CHEBI:57692"/>
    </cofactor>
</comment>
<dbReference type="Pfam" id="PF00743">
    <property type="entry name" value="FMO-like"/>
    <property type="match status" value="1"/>
</dbReference>
<keyword evidence="9" id="KW-1185">Reference proteome</keyword>
<evidence type="ECO:0000256" key="4">
    <source>
        <dbReference type="ARBA" id="ARBA00022827"/>
    </source>
</evidence>